<protein>
    <submittedName>
        <fullName evidence="1">Uncharacterized protein</fullName>
    </submittedName>
</protein>
<gene>
    <name evidence="1" type="ORF">U472_09435</name>
</gene>
<dbReference type="AlphaFoldDB" id="A0A1C0A7N5"/>
<accession>A0A1C0A7N5</accession>
<dbReference type="EMBL" id="LWDV01000009">
    <property type="protein sequence ID" value="OCL26224.1"/>
    <property type="molecule type" value="Genomic_DNA"/>
</dbReference>
<proteinExistence type="predicted"/>
<dbReference type="RefSeq" id="WP_068717830.1">
    <property type="nucleotide sequence ID" value="NZ_LWDV01000009.1"/>
</dbReference>
<keyword evidence="2" id="KW-1185">Reference proteome</keyword>
<evidence type="ECO:0000313" key="1">
    <source>
        <dbReference type="EMBL" id="OCL26224.1"/>
    </source>
</evidence>
<reference evidence="2" key="1">
    <citation type="submission" date="2016-07" db="EMBL/GenBank/DDBJ databases">
        <authorList>
            <person name="Florea S."/>
            <person name="Webb J.S."/>
            <person name="Jaromczyk J."/>
            <person name="Schardl C.L."/>
        </authorList>
    </citation>
    <scope>NUCLEOTIDE SEQUENCE [LARGE SCALE GENOMIC DNA]</scope>
    <source>
        <strain evidence="2">Z6</strain>
    </source>
</reference>
<comment type="caution">
    <text evidence="1">The sequence shown here is derived from an EMBL/GenBank/DDBJ whole genome shotgun (WGS) entry which is preliminary data.</text>
</comment>
<dbReference type="OrthoDB" id="2112932at2"/>
<reference evidence="1 2" key="2">
    <citation type="submission" date="2016-08" db="EMBL/GenBank/DDBJ databases">
        <title>Orenia metallireducens sp. nov. strain Z6, a Novel Metal-reducing Firmicute from the Deep Subsurface.</title>
        <authorList>
            <person name="Maxim B.I."/>
            <person name="Kenneth K."/>
            <person name="Flynn T.M."/>
            <person name="Oloughlin E.J."/>
            <person name="Locke R.A."/>
            <person name="Weber J.R."/>
            <person name="Egan S.M."/>
            <person name="Mackie R.I."/>
            <person name="Cann I.K."/>
        </authorList>
    </citation>
    <scope>NUCLEOTIDE SEQUENCE [LARGE SCALE GENOMIC DNA]</scope>
    <source>
        <strain evidence="1 2">Z6</strain>
    </source>
</reference>
<dbReference type="Proteomes" id="UP000093514">
    <property type="component" value="Unassembled WGS sequence"/>
</dbReference>
<name>A0A1C0A7N5_9FIRM</name>
<evidence type="ECO:0000313" key="2">
    <source>
        <dbReference type="Proteomes" id="UP000093514"/>
    </source>
</evidence>
<sequence length="72" mass="8583">MRVFKKYIKEILLCLAWLIGWGLTTLAFVDLYGFWIWKLSCGLLLLGVVGYRFIFKIMVDRLYMLSLEEKED</sequence>
<organism evidence="1 2">
    <name type="scientific">Orenia metallireducens</name>
    <dbReference type="NCBI Taxonomy" id="1413210"/>
    <lineage>
        <taxon>Bacteria</taxon>
        <taxon>Bacillati</taxon>
        <taxon>Bacillota</taxon>
        <taxon>Clostridia</taxon>
        <taxon>Halanaerobiales</taxon>
        <taxon>Halobacteroidaceae</taxon>
        <taxon>Orenia</taxon>
    </lineage>
</organism>